<dbReference type="Proteomes" id="UP001163321">
    <property type="component" value="Chromosome 5"/>
</dbReference>
<gene>
    <name evidence="1" type="ORF">PsorP6_009658</name>
</gene>
<organism evidence="1 2">
    <name type="scientific">Peronosclerospora sorghi</name>
    <dbReference type="NCBI Taxonomy" id="230839"/>
    <lineage>
        <taxon>Eukaryota</taxon>
        <taxon>Sar</taxon>
        <taxon>Stramenopiles</taxon>
        <taxon>Oomycota</taxon>
        <taxon>Peronosporomycetes</taxon>
        <taxon>Peronosporales</taxon>
        <taxon>Peronosporaceae</taxon>
        <taxon>Peronosclerospora</taxon>
    </lineage>
</organism>
<name>A0ACC0VZX7_9STRA</name>
<protein>
    <submittedName>
        <fullName evidence="1">Uncharacterized protein</fullName>
    </submittedName>
</protein>
<comment type="caution">
    <text evidence="1">The sequence shown here is derived from an EMBL/GenBank/DDBJ whole genome shotgun (WGS) entry which is preliminary data.</text>
</comment>
<dbReference type="EMBL" id="CM047584">
    <property type="protein sequence ID" value="KAI9911822.1"/>
    <property type="molecule type" value="Genomic_DNA"/>
</dbReference>
<evidence type="ECO:0000313" key="2">
    <source>
        <dbReference type="Proteomes" id="UP001163321"/>
    </source>
</evidence>
<proteinExistence type="predicted"/>
<sequence>MCVPFTIQLIRSFECGVGTAVVPIVDTKSEDDAWLLLLDLDGELLVVAETCGGGIGVVGVVLRFPSTESC</sequence>
<evidence type="ECO:0000313" key="1">
    <source>
        <dbReference type="EMBL" id="KAI9911822.1"/>
    </source>
</evidence>
<keyword evidence="2" id="KW-1185">Reference proteome</keyword>
<reference evidence="1 2" key="1">
    <citation type="journal article" date="2022" name="bioRxiv">
        <title>The genome of the oomycete Peronosclerospora sorghi, a cosmopolitan pathogen of maize and sorghum, is inflated with dispersed pseudogenes.</title>
        <authorList>
            <person name="Fletcher K."/>
            <person name="Martin F."/>
            <person name="Isakeit T."/>
            <person name="Cavanaugh K."/>
            <person name="Magill C."/>
            <person name="Michelmore R."/>
        </authorList>
    </citation>
    <scope>NUCLEOTIDE SEQUENCE [LARGE SCALE GENOMIC DNA]</scope>
    <source>
        <strain evidence="1">P6</strain>
    </source>
</reference>
<accession>A0ACC0VZX7</accession>